<dbReference type="PANTHER" id="PTHR31920:SF51">
    <property type="entry name" value="BINDING PROTEIN, PUTATIVE-RELATED"/>
    <property type="match status" value="1"/>
</dbReference>
<dbReference type="Gene3D" id="2.40.330.10">
    <property type="entry name" value="DNA-binding pseudobarrel domain"/>
    <property type="match status" value="4"/>
</dbReference>
<evidence type="ECO:0000256" key="4">
    <source>
        <dbReference type="ARBA" id="ARBA00023163"/>
    </source>
</evidence>
<protein>
    <recommendedName>
        <fullName evidence="6">TF-B3 domain-containing protein</fullName>
    </recommendedName>
</protein>
<dbReference type="EMBL" id="JBCGBO010000025">
    <property type="protein sequence ID" value="KAK9176893.1"/>
    <property type="molecule type" value="Genomic_DNA"/>
</dbReference>
<evidence type="ECO:0000256" key="2">
    <source>
        <dbReference type="ARBA" id="ARBA00023015"/>
    </source>
</evidence>
<dbReference type="CDD" id="cd10017">
    <property type="entry name" value="B3_DNA"/>
    <property type="match status" value="4"/>
</dbReference>
<gene>
    <name evidence="7" type="ORF">WN944_028912</name>
</gene>
<keyword evidence="8" id="KW-1185">Reference proteome</keyword>
<keyword evidence="2" id="KW-0805">Transcription regulation</keyword>
<evidence type="ECO:0000313" key="7">
    <source>
        <dbReference type="EMBL" id="KAK9176893.1"/>
    </source>
</evidence>
<feature type="domain" description="TF-B3" evidence="6">
    <location>
        <begin position="29"/>
        <end position="122"/>
    </location>
</feature>
<dbReference type="InterPro" id="IPR003340">
    <property type="entry name" value="B3_DNA-bd"/>
</dbReference>
<feature type="domain" description="TF-B3" evidence="6">
    <location>
        <begin position="453"/>
        <end position="546"/>
    </location>
</feature>
<comment type="subcellular location">
    <subcellularLocation>
        <location evidence="1">Nucleus</location>
    </subcellularLocation>
</comment>
<dbReference type="InterPro" id="IPR050655">
    <property type="entry name" value="Plant_B3_domain"/>
</dbReference>
<reference evidence="7 8" key="1">
    <citation type="submission" date="2024-05" db="EMBL/GenBank/DDBJ databases">
        <title>Haplotype-resolved chromosome-level genome assembly of Huyou (Citrus changshanensis).</title>
        <authorList>
            <person name="Miao C."/>
            <person name="Chen W."/>
            <person name="Wu Y."/>
            <person name="Wang L."/>
            <person name="Zhao S."/>
            <person name="Grierson D."/>
            <person name="Xu C."/>
            <person name="Chen K."/>
        </authorList>
    </citation>
    <scope>NUCLEOTIDE SEQUENCE [LARGE SCALE GENOMIC DNA]</scope>
    <source>
        <strain evidence="7">01-14</strain>
        <tissue evidence="7">Leaf</tissue>
    </source>
</reference>
<dbReference type="SUPFAM" id="SSF101936">
    <property type="entry name" value="DNA-binding pseudobarrel domain"/>
    <property type="match status" value="4"/>
</dbReference>
<evidence type="ECO:0000313" key="8">
    <source>
        <dbReference type="Proteomes" id="UP001428341"/>
    </source>
</evidence>
<name>A0AAP0LLF4_9ROSI</name>
<feature type="domain" description="TF-B3" evidence="6">
    <location>
        <begin position="295"/>
        <end position="390"/>
    </location>
</feature>
<evidence type="ECO:0000256" key="5">
    <source>
        <dbReference type="ARBA" id="ARBA00023242"/>
    </source>
</evidence>
<dbReference type="InterPro" id="IPR015300">
    <property type="entry name" value="DNA-bd_pseudobarrel_sf"/>
</dbReference>
<accession>A0AAP0LLF4</accession>
<sequence>MSEQQTTVDEAMSRPLAPYLQEEGKRSCIFYKLIVPSILQDKKLRIPDKFVQKFGDELSSIAKFTIPSGRMWFVELKKCNKQLWFDIGWHEFIEHCSIHSGYFLIFKYQGNSNFNVYIFDLAISEIEYPSLEEPSDSKQCHVPIEKDKEKNSSLRILPPLCAPCPDPFSPATKVLDEGVCYKCNKDSTSGVKIEYLHIPKDEHNQETAFHCPQDKGIQFKNTSDEKQFCVLLLANLITNFECVYEPLGKIEQEAEFPSYRVSFKTYTRRWRAVTTEEKKRTVHAAEMYKSNNPLFRVILRPSYVYRTLLLHVPTSFARKYLNGIKGYITIIDSNGKQWPVRCIFKNGGAKFSKGWPEFVWENNLDESDVCVFELIKSNDVTLKATIFRVLEDARPLQVPDTPLVFTDPNNRWKLKGASTIKQKFLIQKGLYTTVANNNVKQMAGGNRRAETSHFFKVILPSTVQEKKLRIPRKFVKRFGDELSAVATLNVPNGRVWQVGLRKDGRKIWLQDGWDNFAEYHSIAVGYFLVFKYAKNSTFDVLVFDMTACEIDYPYDYEETESEEGDEMETENSVEILSFTKMNTPPVQQNQVKPGSKPEKKKIGGIKLETATNSREKKRCPTHGNEHGKLKKAAYHEVETDSSDGDQVFDEHELLASLEEMGIFMSEGHRYLSVEERQSLVTAVRLFKPQNPSFVDILRSKKRYSYMYVPSKFSKKHLIRGTRSIKLQDSDGKEWPAQLTWSSGCGIKGGWPAFSKYKNLKQGHVCVFELIKAKDILLKVSIHASSE</sequence>
<keyword evidence="3" id="KW-0238">DNA-binding</keyword>
<organism evidence="7 8">
    <name type="scientific">Citrus x changshan-huyou</name>
    <dbReference type="NCBI Taxonomy" id="2935761"/>
    <lineage>
        <taxon>Eukaryota</taxon>
        <taxon>Viridiplantae</taxon>
        <taxon>Streptophyta</taxon>
        <taxon>Embryophyta</taxon>
        <taxon>Tracheophyta</taxon>
        <taxon>Spermatophyta</taxon>
        <taxon>Magnoliopsida</taxon>
        <taxon>eudicotyledons</taxon>
        <taxon>Gunneridae</taxon>
        <taxon>Pentapetalae</taxon>
        <taxon>rosids</taxon>
        <taxon>malvids</taxon>
        <taxon>Sapindales</taxon>
        <taxon>Rutaceae</taxon>
        <taxon>Aurantioideae</taxon>
        <taxon>Citrus</taxon>
    </lineage>
</organism>
<comment type="caution">
    <text evidence="7">The sequence shown here is derived from an EMBL/GenBank/DDBJ whole genome shotgun (WGS) entry which is preliminary data.</text>
</comment>
<dbReference type="Pfam" id="PF02362">
    <property type="entry name" value="B3"/>
    <property type="match status" value="4"/>
</dbReference>
<evidence type="ECO:0000259" key="6">
    <source>
        <dbReference type="PROSITE" id="PS50863"/>
    </source>
</evidence>
<dbReference type="AlphaFoldDB" id="A0AAP0LLF4"/>
<dbReference type="PANTHER" id="PTHR31920">
    <property type="entry name" value="B3 DOMAIN-CONTAINING"/>
    <property type="match status" value="1"/>
</dbReference>
<dbReference type="Proteomes" id="UP001428341">
    <property type="component" value="Unassembled WGS sequence"/>
</dbReference>
<dbReference type="GO" id="GO:0005634">
    <property type="term" value="C:nucleus"/>
    <property type="evidence" value="ECO:0007669"/>
    <property type="project" value="UniProtKB-SubCell"/>
</dbReference>
<dbReference type="SMART" id="SM01019">
    <property type="entry name" value="B3"/>
    <property type="match status" value="4"/>
</dbReference>
<feature type="domain" description="TF-B3" evidence="6">
    <location>
        <begin position="691"/>
        <end position="785"/>
    </location>
</feature>
<proteinExistence type="predicted"/>
<evidence type="ECO:0000256" key="3">
    <source>
        <dbReference type="ARBA" id="ARBA00023125"/>
    </source>
</evidence>
<evidence type="ECO:0000256" key="1">
    <source>
        <dbReference type="ARBA" id="ARBA00004123"/>
    </source>
</evidence>
<dbReference type="PROSITE" id="PS50863">
    <property type="entry name" value="B3"/>
    <property type="match status" value="4"/>
</dbReference>
<keyword evidence="5" id="KW-0539">Nucleus</keyword>
<keyword evidence="4" id="KW-0804">Transcription</keyword>
<dbReference type="GO" id="GO:0003677">
    <property type="term" value="F:DNA binding"/>
    <property type="evidence" value="ECO:0007669"/>
    <property type="project" value="UniProtKB-KW"/>
</dbReference>